<reference evidence="2 3" key="1">
    <citation type="submission" date="2017-11" db="EMBL/GenBank/DDBJ databases">
        <title>Isolation and Characterization of Methanofollis Species from Methane Seep Offshore SW Taiwan.</title>
        <authorList>
            <person name="Teng N.-H."/>
            <person name="Lai M.-C."/>
            <person name="Chen S.-C."/>
        </authorList>
    </citation>
    <scope>NUCLEOTIDE SEQUENCE [LARGE SCALE GENOMIC DNA]</scope>
    <source>
        <strain evidence="2 3">FWC-SCC2</strain>
    </source>
</reference>
<keyword evidence="1" id="KW-0812">Transmembrane</keyword>
<sequence>MEDGAMLVALGEIGVVILALIGVGVAGCMLYLIRIREQLDAIRKEGQERQQAAQLRSMIGGPAQAPVDMFRLFKHIERTRQVELDKPPKKIELITGRSNILESMNALCEKYYLDAFTVATDDGLLVASSEEDATDDAARYSHVFASGNLPDDPQVMLFGIRHKGSDMVGIIRTKHNIPENWVQGMEDDVVSILKQWL</sequence>
<comment type="caution">
    <text evidence="2">The sequence shown here is derived from an EMBL/GenBank/DDBJ whole genome shotgun (WGS) entry which is preliminary data.</text>
</comment>
<name>A0A483CVA9_9EURY</name>
<dbReference type="OrthoDB" id="111021at2157"/>
<organism evidence="2 3">
    <name type="scientific">Methanofollis fontis</name>
    <dbReference type="NCBI Taxonomy" id="2052832"/>
    <lineage>
        <taxon>Archaea</taxon>
        <taxon>Methanobacteriati</taxon>
        <taxon>Methanobacteriota</taxon>
        <taxon>Stenosarchaea group</taxon>
        <taxon>Methanomicrobia</taxon>
        <taxon>Methanomicrobiales</taxon>
        <taxon>Methanomicrobiaceae</taxon>
        <taxon>Methanofollis</taxon>
    </lineage>
</organism>
<keyword evidence="1" id="KW-1133">Transmembrane helix</keyword>
<evidence type="ECO:0000313" key="2">
    <source>
        <dbReference type="EMBL" id="TAJ44907.1"/>
    </source>
</evidence>
<accession>A0A483CVA9</accession>
<evidence type="ECO:0000256" key="1">
    <source>
        <dbReference type="SAM" id="Phobius"/>
    </source>
</evidence>
<keyword evidence="1" id="KW-0472">Membrane</keyword>
<dbReference type="Proteomes" id="UP000292580">
    <property type="component" value="Unassembled WGS sequence"/>
</dbReference>
<evidence type="ECO:0000313" key="3">
    <source>
        <dbReference type="Proteomes" id="UP000292580"/>
    </source>
</evidence>
<feature type="transmembrane region" description="Helical" evidence="1">
    <location>
        <begin position="6"/>
        <end position="33"/>
    </location>
</feature>
<keyword evidence="3" id="KW-1185">Reference proteome</keyword>
<dbReference type="RefSeq" id="WP_130646719.1">
    <property type="nucleotide sequence ID" value="NZ_PGCL01000002.1"/>
</dbReference>
<proteinExistence type="predicted"/>
<protein>
    <submittedName>
        <fullName evidence="2">Uncharacterized protein</fullName>
    </submittedName>
</protein>
<gene>
    <name evidence="2" type="ORF">CUJ86_06395</name>
</gene>
<dbReference type="AlphaFoldDB" id="A0A483CVA9"/>
<dbReference type="EMBL" id="PGCL01000002">
    <property type="protein sequence ID" value="TAJ44907.1"/>
    <property type="molecule type" value="Genomic_DNA"/>
</dbReference>